<proteinExistence type="predicted"/>
<dbReference type="OrthoDB" id="9816424at2"/>
<protein>
    <recommendedName>
        <fullName evidence="3">Sulfotransferase family protein</fullName>
    </recommendedName>
</protein>
<dbReference type="InterPro" id="IPR027417">
    <property type="entry name" value="P-loop_NTPase"/>
</dbReference>
<keyword evidence="2" id="KW-1185">Reference proteome</keyword>
<dbReference type="AlphaFoldDB" id="A0A154WEY7"/>
<comment type="caution">
    <text evidence="1">The sequence shown here is derived from an EMBL/GenBank/DDBJ whole genome shotgun (WGS) entry which is preliminary data.</text>
</comment>
<dbReference type="SUPFAM" id="SSF52540">
    <property type="entry name" value="P-loop containing nucleoside triphosphate hydrolases"/>
    <property type="match status" value="1"/>
</dbReference>
<evidence type="ECO:0000313" key="2">
    <source>
        <dbReference type="Proteomes" id="UP000076400"/>
    </source>
</evidence>
<reference evidence="1 2" key="1">
    <citation type="submission" date="2015-12" db="EMBL/GenBank/DDBJ databases">
        <title>Genome sequence of Oceanibaculum pacificum MCCC 1A02656.</title>
        <authorList>
            <person name="Lu L."/>
            <person name="Lai Q."/>
            <person name="Shao Z."/>
            <person name="Qian P."/>
        </authorList>
    </citation>
    <scope>NUCLEOTIDE SEQUENCE [LARGE SCALE GENOMIC DNA]</scope>
    <source>
        <strain evidence="1 2">MCCC 1A02656</strain>
    </source>
</reference>
<dbReference type="Pfam" id="PF13469">
    <property type="entry name" value="Sulfotransfer_3"/>
    <property type="match status" value="1"/>
</dbReference>
<evidence type="ECO:0008006" key="3">
    <source>
        <dbReference type="Google" id="ProtNLM"/>
    </source>
</evidence>
<accession>A0A154WEY7</accession>
<dbReference type="Gene3D" id="3.40.50.300">
    <property type="entry name" value="P-loop containing nucleotide triphosphate hydrolases"/>
    <property type="match status" value="1"/>
</dbReference>
<dbReference type="RefSeq" id="WP_067553225.1">
    <property type="nucleotide sequence ID" value="NZ_LPXN01000057.1"/>
</dbReference>
<organism evidence="1 2">
    <name type="scientific">Oceanibaculum pacificum</name>
    <dbReference type="NCBI Taxonomy" id="580166"/>
    <lineage>
        <taxon>Bacteria</taxon>
        <taxon>Pseudomonadati</taxon>
        <taxon>Pseudomonadota</taxon>
        <taxon>Alphaproteobacteria</taxon>
        <taxon>Rhodospirillales</taxon>
        <taxon>Oceanibaculaceae</taxon>
        <taxon>Oceanibaculum</taxon>
    </lineage>
</organism>
<sequence>MRPSVVIILGMHNSGTSLLARLAALLGLRLGEQVLTRADFAVAPAYDYWEHARITALQDELLSVLDRHWSQPSSHWPIPPALWDRPEVRRIEQALRDVVAVELAQAGGAPWGFKDPRTVRLMPLWRRILARLDAETRYLISLRDPATVTASFASKGQVAPADAEALWRRHYVEALAATQGQPRLVVDYDGWLERPEVQIDALAGFLGASARGPQALEAVRAAIDPTLRTMRAQQFQLSPLTLQTAECLRAMVGGVEPAARIDALLAAAGAADRRPAA</sequence>
<dbReference type="Proteomes" id="UP000076400">
    <property type="component" value="Unassembled WGS sequence"/>
</dbReference>
<dbReference type="STRING" id="580166.AUP43_05495"/>
<gene>
    <name evidence="1" type="ORF">AUP43_05495</name>
</gene>
<dbReference type="EMBL" id="LPXN01000057">
    <property type="protein sequence ID" value="KZD12091.1"/>
    <property type="molecule type" value="Genomic_DNA"/>
</dbReference>
<name>A0A154WEY7_9PROT</name>
<evidence type="ECO:0000313" key="1">
    <source>
        <dbReference type="EMBL" id="KZD12091.1"/>
    </source>
</evidence>